<comment type="caution">
    <text evidence="6">The sequence shown here is derived from an EMBL/GenBank/DDBJ whole genome shotgun (WGS) entry which is preliminary data.</text>
</comment>
<dbReference type="InterPro" id="IPR050723">
    <property type="entry name" value="CFA/CMAS"/>
</dbReference>
<keyword evidence="3" id="KW-0808">Transferase</keyword>
<dbReference type="PANTHER" id="PTHR43667:SF2">
    <property type="entry name" value="FATTY ACID C-METHYL TRANSFERASE"/>
    <property type="match status" value="1"/>
</dbReference>
<dbReference type="InterPro" id="IPR029063">
    <property type="entry name" value="SAM-dependent_MTases_sf"/>
</dbReference>
<evidence type="ECO:0008006" key="8">
    <source>
        <dbReference type="Google" id="ProtNLM"/>
    </source>
</evidence>
<keyword evidence="7" id="KW-1185">Reference proteome</keyword>
<proteinExistence type="inferred from homology"/>
<dbReference type="CDD" id="cd02440">
    <property type="entry name" value="AdoMet_MTases"/>
    <property type="match status" value="1"/>
</dbReference>
<evidence type="ECO:0000256" key="3">
    <source>
        <dbReference type="ARBA" id="ARBA00022679"/>
    </source>
</evidence>
<dbReference type="EMBL" id="JAVFKY010000002">
    <property type="protein sequence ID" value="KAK5581441.1"/>
    <property type="molecule type" value="Genomic_DNA"/>
</dbReference>
<dbReference type="GO" id="GO:0032259">
    <property type="term" value="P:methylation"/>
    <property type="evidence" value="ECO:0007669"/>
    <property type="project" value="UniProtKB-KW"/>
</dbReference>
<keyword evidence="4" id="KW-0949">S-adenosyl-L-methionine</keyword>
<dbReference type="Pfam" id="PF02353">
    <property type="entry name" value="CMAS"/>
    <property type="match status" value="1"/>
</dbReference>
<evidence type="ECO:0000256" key="2">
    <source>
        <dbReference type="ARBA" id="ARBA00022603"/>
    </source>
</evidence>
<dbReference type="GO" id="GO:0008610">
    <property type="term" value="P:lipid biosynthetic process"/>
    <property type="evidence" value="ECO:0007669"/>
    <property type="project" value="InterPro"/>
</dbReference>
<dbReference type="SUPFAM" id="SSF53335">
    <property type="entry name" value="S-adenosyl-L-methionine-dependent methyltransferases"/>
    <property type="match status" value="1"/>
</dbReference>
<protein>
    <recommendedName>
        <fullName evidence="8">Cyclopropane-fatty-acyl-phospholipid synthase</fullName>
    </recommendedName>
</protein>
<dbReference type="GO" id="GO:0008168">
    <property type="term" value="F:methyltransferase activity"/>
    <property type="evidence" value="ECO:0007669"/>
    <property type="project" value="UniProtKB-KW"/>
</dbReference>
<dbReference type="AlphaFoldDB" id="A0AAN7U554"/>
<organism evidence="6 7">
    <name type="scientific">Dictyostelium firmibasis</name>
    <dbReference type="NCBI Taxonomy" id="79012"/>
    <lineage>
        <taxon>Eukaryota</taxon>
        <taxon>Amoebozoa</taxon>
        <taxon>Evosea</taxon>
        <taxon>Eumycetozoa</taxon>
        <taxon>Dictyostelia</taxon>
        <taxon>Dictyosteliales</taxon>
        <taxon>Dictyosteliaceae</taxon>
        <taxon>Dictyostelium</taxon>
    </lineage>
</organism>
<keyword evidence="2" id="KW-0489">Methyltransferase</keyword>
<evidence type="ECO:0000256" key="4">
    <source>
        <dbReference type="ARBA" id="ARBA00022691"/>
    </source>
</evidence>
<dbReference type="PANTHER" id="PTHR43667">
    <property type="entry name" value="CYCLOPROPANE-FATTY-ACYL-PHOSPHOLIPID SYNTHASE"/>
    <property type="match status" value="1"/>
</dbReference>
<evidence type="ECO:0000313" key="6">
    <source>
        <dbReference type="EMBL" id="KAK5581441.1"/>
    </source>
</evidence>
<dbReference type="Gene3D" id="3.40.50.150">
    <property type="entry name" value="Vaccinia Virus protein VP39"/>
    <property type="match status" value="1"/>
</dbReference>
<sequence>MSLLLPSPIKNFLYHSFVSYSYSFLFEKLLPKIKHGYLVIDISDISNSEYCGKALKYGNDQHEIKSNIKIKNLYRFLLKVLFGGDIGFSESFILGDFTSDNLKNLIYIFIINRDELDNLNTRWSFLMDGVNRFVHYLHRNTIEGSKENIKAHYDLSNDMFKLFLDKTMSYSCAYFDHRKQDLEEAQFNKIRKLIDQANLKKDDHLLEIGCGWGALAIEAVKRTGCRVTGISLSQEQLKFGRERVKEEGLEDRIDLQYIDYRNVDGKFDSIISCEMLEAVGYENYATYFKSVEKLLKPNGILVLQFISFKDQDFEGLKKRCDFIQKYIFPGGLLPSITAVINTATENSNLVLQNSQTFGTHYALTLDIWRKNFLANKREILKLDGFNDQFINLFDYYFCYCSAAFDTRTINLIQMQFSRPCNIDNLNDFNN</sequence>
<keyword evidence="5" id="KW-0443">Lipid metabolism</keyword>
<dbReference type="InterPro" id="IPR003333">
    <property type="entry name" value="CMAS"/>
</dbReference>
<dbReference type="PIRSF" id="PIRSF003085">
    <property type="entry name" value="CMAS"/>
    <property type="match status" value="1"/>
</dbReference>
<comment type="similarity">
    <text evidence="1">Belongs to the CFA/CMAS family.</text>
</comment>
<evidence type="ECO:0000256" key="1">
    <source>
        <dbReference type="ARBA" id="ARBA00010815"/>
    </source>
</evidence>
<accession>A0AAN7U554</accession>
<reference evidence="6 7" key="1">
    <citation type="submission" date="2023-11" db="EMBL/GenBank/DDBJ databases">
        <title>Dfirmibasis_genome.</title>
        <authorList>
            <person name="Edelbroek B."/>
            <person name="Kjellin J."/>
            <person name="Jerlstrom-Hultqvist J."/>
            <person name="Soderbom F."/>
        </authorList>
    </citation>
    <scope>NUCLEOTIDE SEQUENCE [LARGE SCALE GENOMIC DNA]</scope>
    <source>
        <strain evidence="6 7">TNS-C-14</strain>
    </source>
</reference>
<gene>
    <name evidence="6" type="ORF">RB653_001474</name>
</gene>
<dbReference type="Proteomes" id="UP001344447">
    <property type="component" value="Unassembled WGS sequence"/>
</dbReference>
<name>A0AAN7U554_9MYCE</name>
<evidence type="ECO:0000313" key="7">
    <source>
        <dbReference type="Proteomes" id="UP001344447"/>
    </source>
</evidence>
<evidence type="ECO:0000256" key="5">
    <source>
        <dbReference type="ARBA" id="ARBA00023098"/>
    </source>
</evidence>